<dbReference type="STRING" id="1344416.A0A138ZZ68"/>
<sequence length="692" mass="77020">MPPEFWVPGGPVAGNDLDFRQLALEPRTLLERQYMALLCEFLTKPRWWEKIGDNDTLAKWMHEAAIAFVSLRDTDGSLLNGDPPNEEDDRGSNSDAPNPEDIEDENIIPEPNSRNEAVAFASTGEKSGSDLDKSNSDHLEESSTLSPVVIAYIRAAVDALPSDTDVYTRSLVPHTLSFLLSELKAHQTFSLLRLPPLDTNQTSAPSPSARASPTSAYGVLISDDLISPTAVAKFGRAVAPLEEHAMVHGNWHPKDNRVLNLVHPSSYCLVYGKSLISSVPGALVGEAPIKWPGPKKSATNVSTRFQWLPAEFSVSPTKSVTLKSYINGLGRRTYPHAAGAIRAVFEVMLPMFESALGALTSTPVRRIQASFDSDEFCQDREEWFRTKFIETKRAGTLPSAQYPTAVPDNLDPTNSKRNNRWSKELAAEYDQWQEENYDTLSDDRDIVEPELPDPNDDVDWEELCTGGRQSDTLAGKDLQVIVKMAAIHLTPENPNYEGGNWHIEGMENEAIAATGIFYYDVENITDSRLTFRNVIDDELFTYQQSEHTGLESVYGFDNYNSANTNICGSVTARTSRCVVFPNFLQHRVEPFRLADPTRPGHRRALALFLVHPENRLCSTAHVPPQQEEVMRDELAAAFGSKWPALVVERVARFAGCMSKTEAKKVETEVGEERSNTLEGSFAHVHQIYLCEH</sequence>
<dbReference type="InterPro" id="IPR025340">
    <property type="entry name" value="DUF4246"/>
</dbReference>
<evidence type="ECO:0000256" key="1">
    <source>
        <dbReference type="SAM" id="MobiDB-lite"/>
    </source>
</evidence>
<proteinExistence type="predicted"/>
<accession>A0A138ZZ68</accession>
<name>A0A138ZZ68_GONPJ</name>
<protein>
    <recommendedName>
        <fullName evidence="2">DUF4246 domain-containing protein</fullName>
    </recommendedName>
</protein>
<feature type="domain" description="DUF4246" evidence="2">
    <location>
        <begin position="217"/>
        <end position="632"/>
    </location>
</feature>
<evidence type="ECO:0000313" key="3">
    <source>
        <dbReference type="EMBL" id="KXS09799.1"/>
    </source>
</evidence>
<dbReference type="InterPro" id="IPR049192">
    <property type="entry name" value="DUF4246_C"/>
</dbReference>
<keyword evidence="4" id="KW-1185">Reference proteome</keyword>
<evidence type="ECO:0000313" key="4">
    <source>
        <dbReference type="Proteomes" id="UP000070544"/>
    </source>
</evidence>
<dbReference type="PANTHER" id="PTHR33119">
    <property type="entry name" value="IFI3P"/>
    <property type="match status" value="1"/>
</dbReference>
<dbReference type="OrthoDB" id="415532at2759"/>
<feature type="compositionally biased region" description="Acidic residues" evidence="1">
    <location>
        <begin position="98"/>
        <end position="107"/>
    </location>
</feature>
<feature type="region of interest" description="Disordered" evidence="1">
    <location>
        <begin position="75"/>
        <end position="113"/>
    </location>
</feature>
<dbReference type="Pfam" id="PF14033">
    <property type="entry name" value="DUF4246"/>
    <property type="match status" value="1"/>
</dbReference>
<dbReference type="EMBL" id="KQ965849">
    <property type="protein sequence ID" value="KXS09799.1"/>
    <property type="molecule type" value="Genomic_DNA"/>
</dbReference>
<evidence type="ECO:0000259" key="2">
    <source>
        <dbReference type="Pfam" id="PF14033"/>
    </source>
</evidence>
<dbReference type="PANTHER" id="PTHR33119:SF1">
    <property type="entry name" value="FE2OG DIOXYGENASE DOMAIN-CONTAINING PROTEIN"/>
    <property type="match status" value="1"/>
</dbReference>
<dbReference type="AlphaFoldDB" id="A0A138ZZ68"/>
<gene>
    <name evidence="3" type="ORF">M427DRAFT_160165</name>
</gene>
<organism evidence="3 4">
    <name type="scientific">Gonapodya prolifera (strain JEL478)</name>
    <name type="common">Monoblepharis prolifera</name>
    <dbReference type="NCBI Taxonomy" id="1344416"/>
    <lineage>
        <taxon>Eukaryota</taxon>
        <taxon>Fungi</taxon>
        <taxon>Fungi incertae sedis</taxon>
        <taxon>Chytridiomycota</taxon>
        <taxon>Chytridiomycota incertae sedis</taxon>
        <taxon>Monoblepharidomycetes</taxon>
        <taxon>Monoblepharidales</taxon>
        <taxon>Gonapodyaceae</taxon>
        <taxon>Gonapodya</taxon>
    </lineage>
</organism>
<dbReference type="OMA" id="SANTNIC"/>
<dbReference type="Proteomes" id="UP000070544">
    <property type="component" value="Unassembled WGS sequence"/>
</dbReference>
<reference evidence="3 4" key="1">
    <citation type="journal article" date="2015" name="Genome Biol. Evol.">
        <title>Phylogenomic analyses indicate that early fungi evolved digesting cell walls of algal ancestors of land plants.</title>
        <authorList>
            <person name="Chang Y."/>
            <person name="Wang S."/>
            <person name="Sekimoto S."/>
            <person name="Aerts A.L."/>
            <person name="Choi C."/>
            <person name="Clum A."/>
            <person name="LaButti K.M."/>
            <person name="Lindquist E.A."/>
            <person name="Yee Ngan C."/>
            <person name="Ohm R.A."/>
            <person name="Salamov A.A."/>
            <person name="Grigoriev I.V."/>
            <person name="Spatafora J.W."/>
            <person name="Berbee M.L."/>
        </authorList>
    </citation>
    <scope>NUCLEOTIDE SEQUENCE [LARGE SCALE GENOMIC DNA]</scope>
    <source>
        <strain evidence="3 4">JEL478</strain>
    </source>
</reference>